<organism evidence="2 3">
    <name type="scientific">Eubacterium uniforme</name>
    <dbReference type="NCBI Taxonomy" id="39495"/>
    <lineage>
        <taxon>Bacteria</taxon>
        <taxon>Bacillati</taxon>
        <taxon>Bacillota</taxon>
        <taxon>Clostridia</taxon>
        <taxon>Eubacteriales</taxon>
        <taxon>Eubacteriaceae</taxon>
        <taxon>Eubacterium</taxon>
    </lineage>
</organism>
<evidence type="ECO:0000313" key="3">
    <source>
        <dbReference type="Proteomes" id="UP000190814"/>
    </source>
</evidence>
<keyword evidence="3" id="KW-1185">Reference proteome</keyword>
<dbReference type="RefSeq" id="WP_159444249.1">
    <property type="nucleotide sequence ID" value="NZ_FUXZ01000003.1"/>
</dbReference>
<keyword evidence="1" id="KW-0472">Membrane</keyword>
<proteinExistence type="predicted"/>
<gene>
    <name evidence="2" type="ORF">SAMN02745111_00323</name>
</gene>
<dbReference type="AlphaFoldDB" id="A0A1T4V7N3"/>
<evidence type="ECO:0000256" key="1">
    <source>
        <dbReference type="SAM" id="Phobius"/>
    </source>
</evidence>
<feature type="transmembrane region" description="Helical" evidence="1">
    <location>
        <begin position="29"/>
        <end position="50"/>
    </location>
</feature>
<sequence>MNDVYNPNINNTIQDMDKIKEENKTKAILRFRIIGIPSLLYGFICAISLYKAYSGIFSVFAAIATVCYTLHAAHTFNKKIGKFIYFNCTISILLSISNFITGNEMIIFFNYCGILLLTLVNGLYLFANLENVSFTEHIKLLISTAIKPISHIASPIGDLISSRELIKVKKDSKILYVILGIIITIPTILLTGSLLSSADKVFSNSFESVLMFFDFDYLYGHIMGLAYIAIATYLGSYLFVTYLSTKEFAPHKGKMHEFEPIIAIIVNSSISLMYMVFCAIQVYYLFFHAGTLPENYTYAEYAREGFFQLLCVCFLNVIIVLICNEFFKGNKVLSYINVAISICTFIMIASSTYRMLMYINEYGLSTTRIFVLWFLMLLVFIMTGLTIQIKYKEFNFFKYSVIITSMCYLLLSFGHIDYFIAYYNFNMYDSDKLYRSGYDFFDNHVDIEYISNLSTDAAPVIHDHYDEFLYSGMISDNYYYNHELDKVGIRNFNVSHYIAKNLLEENLDN</sequence>
<feature type="transmembrane region" description="Helical" evidence="1">
    <location>
        <begin position="174"/>
        <end position="198"/>
    </location>
</feature>
<dbReference type="STRING" id="39495.SAMN02745111_00323"/>
<feature type="transmembrane region" description="Helical" evidence="1">
    <location>
        <begin position="368"/>
        <end position="387"/>
    </location>
</feature>
<dbReference type="Pfam" id="PF13687">
    <property type="entry name" value="DUF4153"/>
    <property type="match status" value="1"/>
</dbReference>
<accession>A0A1T4V7N3</accession>
<dbReference type="OrthoDB" id="9767931at2"/>
<dbReference type="InterPro" id="IPR025291">
    <property type="entry name" value="DUF4153"/>
</dbReference>
<dbReference type="EMBL" id="FUXZ01000003">
    <property type="protein sequence ID" value="SKA60980.1"/>
    <property type="molecule type" value="Genomic_DNA"/>
</dbReference>
<feature type="transmembrane region" description="Helical" evidence="1">
    <location>
        <begin position="56"/>
        <end position="76"/>
    </location>
</feature>
<feature type="transmembrane region" description="Helical" evidence="1">
    <location>
        <begin position="261"/>
        <end position="286"/>
    </location>
</feature>
<feature type="transmembrane region" description="Helical" evidence="1">
    <location>
        <begin position="218"/>
        <end position="240"/>
    </location>
</feature>
<keyword evidence="1" id="KW-0812">Transmembrane</keyword>
<feature type="transmembrane region" description="Helical" evidence="1">
    <location>
        <begin position="399"/>
        <end position="423"/>
    </location>
</feature>
<feature type="transmembrane region" description="Helical" evidence="1">
    <location>
        <begin position="106"/>
        <end position="127"/>
    </location>
</feature>
<dbReference type="Proteomes" id="UP000190814">
    <property type="component" value="Unassembled WGS sequence"/>
</dbReference>
<name>A0A1T4V7N3_9FIRM</name>
<reference evidence="2 3" key="1">
    <citation type="submission" date="2017-02" db="EMBL/GenBank/DDBJ databases">
        <authorList>
            <person name="Peterson S.W."/>
        </authorList>
    </citation>
    <scope>NUCLEOTIDE SEQUENCE [LARGE SCALE GENOMIC DNA]</scope>
    <source>
        <strain evidence="2 3">ATCC 35992</strain>
    </source>
</reference>
<feature type="transmembrane region" description="Helical" evidence="1">
    <location>
        <begin position="83"/>
        <end position="100"/>
    </location>
</feature>
<feature type="transmembrane region" description="Helical" evidence="1">
    <location>
        <begin position="306"/>
        <end position="323"/>
    </location>
</feature>
<protein>
    <submittedName>
        <fullName evidence="2">Uncharacterized protein</fullName>
    </submittedName>
</protein>
<keyword evidence="1" id="KW-1133">Transmembrane helix</keyword>
<feature type="transmembrane region" description="Helical" evidence="1">
    <location>
        <begin position="335"/>
        <end position="356"/>
    </location>
</feature>
<evidence type="ECO:0000313" key="2">
    <source>
        <dbReference type="EMBL" id="SKA60980.1"/>
    </source>
</evidence>